<organism evidence="1 2">
    <name type="scientific">Sporosarcina contaminans</name>
    <dbReference type="NCBI Taxonomy" id="633403"/>
    <lineage>
        <taxon>Bacteria</taxon>
        <taxon>Bacillati</taxon>
        <taxon>Bacillota</taxon>
        <taxon>Bacilli</taxon>
        <taxon>Bacillales</taxon>
        <taxon>Caryophanaceae</taxon>
        <taxon>Sporosarcina</taxon>
    </lineage>
</organism>
<comment type="caution">
    <text evidence="1">The sequence shown here is derived from an EMBL/GenBank/DDBJ whole genome shotgun (WGS) entry which is preliminary data.</text>
</comment>
<accession>A0ABW3TX69</accession>
<dbReference type="Pfam" id="PF11009">
    <property type="entry name" value="BrxC"/>
    <property type="match status" value="1"/>
</dbReference>
<dbReference type="EMBL" id="JBHTLT010000039">
    <property type="protein sequence ID" value="MFD1205108.1"/>
    <property type="molecule type" value="Genomic_DNA"/>
</dbReference>
<reference evidence="2" key="1">
    <citation type="journal article" date="2019" name="Int. J. Syst. Evol. Microbiol.">
        <title>The Global Catalogue of Microorganisms (GCM) 10K type strain sequencing project: providing services to taxonomists for standard genome sequencing and annotation.</title>
        <authorList>
            <consortium name="The Broad Institute Genomics Platform"/>
            <consortium name="The Broad Institute Genome Sequencing Center for Infectious Disease"/>
            <person name="Wu L."/>
            <person name="Ma J."/>
        </authorList>
    </citation>
    <scope>NUCLEOTIDE SEQUENCE [LARGE SCALE GENOMIC DNA]</scope>
    <source>
        <strain evidence="2">CCUG 53915</strain>
    </source>
</reference>
<protein>
    <submittedName>
        <fullName evidence="1">Bacillithiol system redox-active protein YtxJ</fullName>
    </submittedName>
</protein>
<proteinExistence type="predicted"/>
<dbReference type="Proteomes" id="UP001597231">
    <property type="component" value="Unassembled WGS sequence"/>
</dbReference>
<evidence type="ECO:0000313" key="2">
    <source>
        <dbReference type="Proteomes" id="UP001597231"/>
    </source>
</evidence>
<name>A0ABW3TX69_9BACL</name>
<sequence length="108" mass="12474">MIEIKTSEEWKNIVEQSRKAPIFVLKHSATCPISASGHHVFEHYETSISKYYLIVQKNRSISNEIEKDLNVRHETPQVLLLKDGEAVWYASHYDISKSSMKSAVEEHC</sequence>
<evidence type="ECO:0000313" key="1">
    <source>
        <dbReference type="EMBL" id="MFD1205108.1"/>
    </source>
</evidence>
<gene>
    <name evidence="1" type="primary">ytxJ</name>
    <name evidence="1" type="ORF">ACFQ38_08330</name>
</gene>
<dbReference type="InterPro" id="IPR036249">
    <property type="entry name" value="Thioredoxin-like_sf"/>
</dbReference>
<dbReference type="RefSeq" id="WP_381480359.1">
    <property type="nucleotide sequence ID" value="NZ_JBHTLT010000039.1"/>
</dbReference>
<dbReference type="InterPro" id="IPR022551">
    <property type="entry name" value="BrxC"/>
</dbReference>
<keyword evidence="2" id="KW-1185">Reference proteome</keyword>
<dbReference type="SUPFAM" id="SSF52833">
    <property type="entry name" value="Thioredoxin-like"/>
    <property type="match status" value="1"/>
</dbReference>
<dbReference type="NCBIfam" id="TIGR04019">
    <property type="entry name" value="B_thiol_YtxJ"/>
    <property type="match status" value="1"/>
</dbReference>
<dbReference type="Gene3D" id="3.40.30.10">
    <property type="entry name" value="Glutaredoxin"/>
    <property type="match status" value="1"/>
</dbReference>